<dbReference type="InterPro" id="IPR023214">
    <property type="entry name" value="HAD_sf"/>
</dbReference>
<accession>A0A242K4K0</accession>
<dbReference type="PANTHER" id="PTHR10000:SF25">
    <property type="entry name" value="PHOSPHATASE YKRA-RELATED"/>
    <property type="match status" value="1"/>
</dbReference>
<sequence length="262" mass="29129">MKNKIIFIDIDGTLTDDFGQIPESAFQAISAAQKRGHEVFLCTGRARPEYQLVLDDLIVSGVVGAGGSFIQLADKILSERYFSVEDILHLTNYLEKKQLHFYLASNQTILINEELRKKIDGIEALVSKKRKICIKPIDYTSLITEKISKINFFNKKIPFDTLLTDLAQDYTISPSTIQAFGKNSGEIMPPRTSKQIGIECVLQHLNRSKEDTIGIGNGSNDVPMFAGVHTKIAVSSADEELIKLADHVTAAPQDHGIYKAFE</sequence>
<dbReference type="EMBL" id="NGMM01000004">
    <property type="protein sequence ID" value="OTP14457.1"/>
    <property type="molecule type" value="Genomic_DNA"/>
</dbReference>
<dbReference type="AlphaFoldDB" id="A0A242K4K0"/>
<keyword evidence="3" id="KW-1185">Reference proteome</keyword>
<organism evidence="1">
    <name type="scientific">Candidatus Enterococcus clewellii</name>
    <dbReference type="NCBI Taxonomy" id="1834193"/>
    <lineage>
        <taxon>Bacteria</taxon>
        <taxon>Bacillati</taxon>
        <taxon>Bacillota</taxon>
        <taxon>Bacilli</taxon>
        <taxon>Lactobacillales</taxon>
        <taxon>Enterococcaceae</taxon>
        <taxon>Enterococcus</taxon>
    </lineage>
</organism>
<dbReference type="GO" id="GO:0016791">
    <property type="term" value="F:phosphatase activity"/>
    <property type="evidence" value="ECO:0007669"/>
    <property type="project" value="TreeGrafter"/>
</dbReference>
<reference evidence="1" key="1">
    <citation type="submission" date="2017-05" db="EMBL/GenBank/DDBJ databases">
        <title>The Genome Sequence of Enterococcus sp. 9E7_DIV0242.</title>
        <authorList>
            <consortium name="The Broad Institute Genomics Platform"/>
            <consortium name="The Broad Institute Genomic Center for Infectious Diseases"/>
            <person name="Earl A."/>
            <person name="Manson A."/>
            <person name="Schwartman J."/>
            <person name="Gilmore M."/>
            <person name="Abouelleil A."/>
            <person name="Cao P."/>
            <person name="Chapman S."/>
            <person name="Cusick C."/>
            <person name="Shea T."/>
            <person name="Young S."/>
            <person name="Neafsey D."/>
            <person name="Nusbaum C."/>
            <person name="Birren B."/>
        </authorList>
    </citation>
    <scope>NUCLEOTIDE SEQUENCE [LARGE SCALE GENOMIC DNA]</scope>
    <source>
        <strain evidence="1">9E7_DIV0242</strain>
    </source>
</reference>
<dbReference type="InterPro" id="IPR006379">
    <property type="entry name" value="HAD-SF_hydro_IIB"/>
</dbReference>
<dbReference type="GO" id="GO:0000287">
    <property type="term" value="F:magnesium ion binding"/>
    <property type="evidence" value="ECO:0007669"/>
    <property type="project" value="TreeGrafter"/>
</dbReference>
<evidence type="ECO:0008006" key="4">
    <source>
        <dbReference type="Google" id="ProtNLM"/>
    </source>
</evidence>
<proteinExistence type="predicted"/>
<protein>
    <recommendedName>
        <fullName evidence="4">Cof-like hydrolase</fullName>
    </recommendedName>
</protein>
<name>A0A242K4K0_9ENTE</name>
<dbReference type="Proteomes" id="UP000195141">
    <property type="component" value="Chromosome"/>
</dbReference>
<reference evidence="2" key="3">
    <citation type="submission" date="2024-03" db="EMBL/GenBank/DDBJ databases">
        <title>The Genome Sequence of Enterococcus sp. DIV0242b.</title>
        <authorList>
            <consortium name="The Broad Institute Genomics Platform"/>
            <consortium name="The Broad Institute Microbial Omics Core"/>
            <consortium name="The Broad Institute Genomic Center for Infectious Diseases"/>
            <person name="Earl A."/>
            <person name="Manson A."/>
            <person name="Gilmore M."/>
            <person name="Schwartman J."/>
            <person name="Shea T."/>
            <person name="Abouelleil A."/>
            <person name="Cao P."/>
            <person name="Chapman S."/>
            <person name="Cusick C."/>
            <person name="Young S."/>
            <person name="Neafsey D."/>
            <person name="Nusbaum C."/>
            <person name="Birren B."/>
        </authorList>
    </citation>
    <scope>NUCLEOTIDE SEQUENCE</scope>
    <source>
        <strain evidence="2">9E7_DIV0242</strain>
    </source>
</reference>
<dbReference type="Pfam" id="PF08282">
    <property type="entry name" value="Hydrolase_3"/>
    <property type="match status" value="1"/>
</dbReference>
<dbReference type="Gene3D" id="3.40.50.1000">
    <property type="entry name" value="HAD superfamily/HAD-like"/>
    <property type="match status" value="1"/>
</dbReference>
<dbReference type="SFLD" id="SFLDG01140">
    <property type="entry name" value="C2.B:_Phosphomannomutase_and_P"/>
    <property type="match status" value="1"/>
</dbReference>
<gene>
    <name evidence="2" type="ORF">A5888_002280</name>
    <name evidence="1" type="ORF">A5888_002558</name>
</gene>
<evidence type="ECO:0000313" key="1">
    <source>
        <dbReference type="EMBL" id="OTP14457.1"/>
    </source>
</evidence>
<dbReference type="SUPFAM" id="SSF56784">
    <property type="entry name" value="HAD-like"/>
    <property type="match status" value="1"/>
</dbReference>
<dbReference type="InterPro" id="IPR036412">
    <property type="entry name" value="HAD-like_sf"/>
</dbReference>
<dbReference type="PANTHER" id="PTHR10000">
    <property type="entry name" value="PHOSPHOSERINE PHOSPHATASE"/>
    <property type="match status" value="1"/>
</dbReference>
<evidence type="ECO:0000313" key="2">
    <source>
        <dbReference type="EMBL" id="WYJ90523.1"/>
    </source>
</evidence>
<dbReference type="EMBL" id="CP147247">
    <property type="protein sequence ID" value="WYJ90523.1"/>
    <property type="molecule type" value="Genomic_DNA"/>
</dbReference>
<dbReference type="NCBIfam" id="TIGR01484">
    <property type="entry name" value="HAD-SF-IIB"/>
    <property type="match status" value="1"/>
</dbReference>
<dbReference type="RefSeq" id="WP_086349606.1">
    <property type="nucleotide sequence ID" value="NZ_CP147247.1"/>
</dbReference>
<dbReference type="NCBIfam" id="TIGR00099">
    <property type="entry name" value="Cof-subfamily"/>
    <property type="match status" value="1"/>
</dbReference>
<dbReference type="Gene3D" id="3.30.1240.10">
    <property type="match status" value="1"/>
</dbReference>
<dbReference type="SFLD" id="SFLDS00003">
    <property type="entry name" value="Haloacid_Dehalogenase"/>
    <property type="match status" value="1"/>
</dbReference>
<dbReference type="GO" id="GO:0005829">
    <property type="term" value="C:cytosol"/>
    <property type="evidence" value="ECO:0007669"/>
    <property type="project" value="TreeGrafter"/>
</dbReference>
<dbReference type="InterPro" id="IPR000150">
    <property type="entry name" value="Cof"/>
</dbReference>
<reference evidence="2" key="2">
    <citation type="submission" date="2017-05" db="EMBL/GenBank/DDBJ databases">
        <authorList>
            <consortium name="The Broad Institute Genomics Platform"/>
            <consortium name="The Broad Institute Genomic Center for Infectious Diseases"/>
            <person name="Earl A."/>
            <person name="Manson A."/>
            <person name="Schwartman J."/>
            <person name="Gilmore M."/>
            <person name="Abouelleil A."/>
            <person name="Cao P."/>
            <person name="Chapman S."/>
            <person name="Cusick C."/>
            <person name="Shea T."/>
            <person name="Young S."/>
            <person name="Neafsey D."/>
            <person name="Nusbaum C."/>
            <person name="Birren B."/>
        </authorList>
    </citation>
    <scope>NUCLEOTIDE SEQUENCE</scope>
    <source>
        <strain evidence="2">9E7_DIV0242</strain>
    </source>
</reference>
<dbReference type="OrthoDB" id="9810101at2"/>
<evidence type="ECO:0000313" key="3">
    <source>
        <dbReference type="Proteomes" id="UP000195141"/>
    </source>
</evidence>